<dbReference type="OrthoDB" id="623670at2759"/>
<reference evidence="4" key="3">
    <citation type="submission" date="2024-02" db="EMBL/GenBank/DDBJ databases">
        <title>Comparative genomics of Cryptococcus and Kwoniella reveals pathogenesis evolution and contrasting modes of karyotype evolution via chromosome fusion or intercentromeric recombination.</title>
        <authorList>
            <person name="Coelho M.A."/>
            <person name="David-Palma M."/>
            <person name="Shea T."/>
            <person name="Bowers K."/>
            <person name="McGinley-Smith S."/>
            <person name="Mohammad A.W."/>
            <person name="Gnirke A."/>
            <person name="Yurkov A.M."/>
            <person name="Nowrousian M."/>
            <person name="Sun S."/>
            <person name="Cuomo C.A."/>
            <person name="Heitman J."/>
        </authorList>
    </citation>
    <scope>NUCLEOTIDE SEQUENCE</scope>
    <source>
        <strain evidence="4">CBS 10117</strain>
    </source>
</reference>
<dbReference type="CDD" id="cd22191">
    <property type="entry name" value="DPBB_RlpA_EXP_N-like"/>
    <property type="match status" value="1"/>
</dbReference>
<evidence type="ECO:0000313" key="5">
    <source>
        <dbReference type="Proteomes" id="UP000078595"/>
    </source>
</evidence>
<dbReference type="SUPFAM" id="SSF50685">
    <property type="entry name" value="Barwin-like endoglucanases"/>
    <property type="match status" value="1"/>
</dbReference>
<keyword evidence="5" id="KW-1185">Reference proteome</keyword>
<evidence type="ECO:0000256" key="2">
    <source>
        <dbReference type="SAM" id="SignalP"/>
    </source>
</evidence>
<name>A0A1A6A212_9TREE</name>
<dbReference type="Proteomes" id="UP000078595">
    <property type="component" value="Chromosome 6"/>
</dbReference>
<dbReference type="VEuPathDB" id="FungiDB:I303_04959"/>
<proteinExistence type="predicted"/>
<dbReference type="PANTHER" id="PTHR31836">
    <property type="match status" value="1"/>
</dbReference>
<gene>
    <name evidence="3" type="ORF">I303_04959</name>
    <name evidence="4" type="ORF">I303_105598</name>
</gene>
<feature type="signal peptide" evidence="2">
    <location>
        <begin position="1"/>
        <end position="20"/>
    </location>
</feature>
<dbReference type="GeneID" id="28968658"/>
<protein>
    <recommendedName>
        <fullName evidence="6">Barwin domain-containing protein</fullName>
    </recommendedName>
</protein>
<dbReference type="PANTHER" id="PTHR31836:SF25">
    <property type="entry name" value="RLPA-LIKE PROTEIN DOUBLE-PSI BETA-BARREL DOMAIN-CONTAINING PROTEIN"/>
    <property type="match status" value="1"/>
</dbReference>
<dbReference type="KEGG" id="kdj:28968658"/>
<dbReference type="InterPro" id="IPR051477">
    <property type="entry name" value="Expansin_CellWall"/>
</dbReference>
<reference evidence="4" key="2">
    <citation type="submission" date="2013-07" db="EMBL/GenBank/DDBJ databases">
        <authorList>
            <consortium name="The Broad Institute Genome Sequencing Platform"/>
            <person name="Cuomo C."/>
            <person name="Litvintseva A."/>
            <person name="Chen Y."/>
            <person name="Heitman J."/>
            <person name="Sun S."/>
            <person name="Springer D."/>
            <person name="Dromer F."/>
            <person name="Young S.K."/>
            <person name="Zeng Q."/>
            <person name="Gargeya S."/>
            <person name="Fitzgerald M."/>
            <person name="Abouelleil A."/>
            <person name="Alvarado L."/>
            <person name="Berlin A.M."/>
            <person name="Chapman S.B."/>
            <person name="Dewar J."/>
            <person name="Goldberg J."/>
            <person name="Griggs A."/>
            <person name="Gujja S."/>
            <person name="Hansen M."/>
            <person name="Howarth C."/>
            <person name="Imamovic A."/>
            <person name="Larimer J."/>
            <person name="McCowan C."/>
            <person name="Murphy C."/>
            <person name="Pearson M."/>
            <person name="Priest M."/>
            <person name="Roberts A."/>
            <person name="Saif S."/>
            <person name="Shea T."/>
            <person name="Sykes S."/>
            <person name="Wortman J."/>
            <person name="Nusbaum C."/>
            <person name="Birren B."/>
        </authorList>
    </citation>
    <scope>NUCLEOTIDE SEQUENCE</scope>
    <source>
        <strain evidence="4">CBS 10117</strain>
    </source>
</reference>
<evidence type="ECO:0000256" key="1">
    <source>
        <dbReference type="ARBA" id="ARBA00022729"/>
    </source>
</evidence>
<reference evidence="3" key="1">
    <citation type="submission" date="2013-07" db="EMBL/GenBank/DDBJ databases">
        <title>The Genome Sequence of Cryptococcus dejecticola CBS10117.</title>
        <authorList>
            <consortium name="The Broad Institute Genome Sequencing Platform"/>
            <person name="Cuomo C."/>
            <person name="Litvintseva A."/>
            <person name="Chen Y."/>
            <person name="Heitman J."/>
            <person name="Sun S."/>
            <person name="Springer D."/>
            <person name="Dromer F."/>
            <person name="Young S.K."/>
            <person name="Zeng Q."/>
            <person name="Gargeya S."/>
            <person name="Fitzgerald M."/>
            <person name="Abouelleil A."/>
            <person name="Alvarado L."/>
            <person name="Berlin A.M."/>
            <person name="Chapman S.B."/>
            <person name="Dewar J."/>
            <person name="Goldberg J."/>
            <person name="Griggs A."/>
            <person name="Gujja S."/>
            <person name="Hansen M."/>
            <person name="Howarth C."/>
            <person name="Imamovic A."/>
            <person name="Larimer J."/>
            <person name="McCowan C."/>
            <person name="Murphy C."/>
            <person name="Pearson M."/>
            <person name="Priest M."/>
            <person name="Roberts A."/>
            <person name="Saif S."/>
            <person name="Shea T."/>
            <person name="Sykes S."/>
            <person name="Wortman J."/>
            <person name="Nusbaum C."/>
            <person name="Birren B."/>
        </authorList>
    </citation>
    <scope>NUCLEOTIDE SEQUENCE [LARGE SCALE GENOMIC DNA]</scope>
    <source>
        <strain evidence="3">CBS 10117</strain>
    </source>
</reference>
<dbReference type="InterPro" id="IPR036908">
    <property type="entry name" value="RlpA-like_sf"/>
</dbReference>
<dbReference type="RefSeq" id="XP_018261944.1">
    <property type="nucleotide sequence ID" value="XM_018408253.1"/>
</dbReference>
<organism evidence="3">
    <name type="scientific">Kwoniella dejecticola CBS 10117</name>
    <dbReference type="NCBI Taxonomy" id="1296121"/>
    <lineage>
        <taxon>Eukaryota</taxon>
        <taxon>Fungi</taxon>
        <taxon>Dikarya</taxon>
        <taxon>Basidiomycota</taxon>
        <taxon>Agaricomycotina</taxon>
        <taxon>Tremellomycetes</taxon>
        <taxon>Tremellales</taxon>
        <taxon>Cryptococcaceae</taxon>
        <taxon>Kwoniella</taxon>
    </lineage>
</organism>
<evidence type="ECO:0000313" key="3">
    <source>
        <dbReference type="EMBL" id="OBR84102.1"/>
    </source>
</evidence>
<dbReference type="EMBL" id="CP144535">
    <property type="protein sequence ID" value="WWC63000.1"/>
    <property type="molecule type" value="Genomic_DNA"/>
</dbReference>
<sequence>MFFGKSTIFATLAALSMASAAPSFEKRDQNSGTATYYAAGLGACGWTNSGSDYVVAVNSAQYDGSKCGNKIWVWNPETATIAFPTVADECPSCSSGDLDMSEGLFGHLTNNNFDQGVFQMNWGYL</sequence>
<dbReference type="AlphaFoldDB" id="A0A1A6A212"/>
<keyword evidence="1 2" id="KW-0732">Signal</keyword>
<feature type="chain" id="PRO_5008342037" description="Barwin domain-containing protein" evidence="2">
    <location>
        <begin position="21"/>
        <end position="125"/>
    </location>
</feature>
<dbReference type="EMBL" id="KI894032">
    <property type="protein sequence ID" value="OBR84102.1"/>
    <property type="molecule type" value="Genomic_DNA"/>
</dbReference>
<accession>A0A1A6A212</accession>
<dbReference type="Gene3D" id="2.40.40.10">
    <property type="entry name" value="RlpA-like domain"/>
    <property type="match status" value="1"/>
</dbReference>
<evidence type="ECO:0000313" key="4">
    <source>
        <dbReference type="EMBL" id="WWC63000.1"/>
    </source>
</evidence>
<dbReference type="STRING" id="1296121.A0A1A6A212"/>
<evidence type="ECO:0008006" key="6">
    <source>
        <dbReference type="Google" id="ProtNLM"/>
    </source>
</evidence>